<protein>
    <recommendedName>
        <fullName evidence="4">Peptidase M50 domain-containing protein</fullName>
    </recommendedName>
</protein>
<dbReference type="Proteomes" id="UP000536835">
    <property type="component" value="Unassembled WGS sequence"/>
</dbReference>
<evidence type="ECO:0000313" key="2">
    <source>
        <dbReference type="EMBL" id="NNU15939.1"/>
    </source>
</evidence>
<name>A0A7Y3W4V0_9PROT</name>
<evidence type="ECO:0000313" key="3">
    <source>
        <dbReference type="Proteomes" id="UP000536835"/>
    </source>
</evidence>
<comment type="caution">
    <text evidence="2">The sequence shown here is derived from an EMBL/GenBank/DDBJ whole genome shotgun (WGS) entry which is preliminary data.</text>
</comment>
<evidence type="ECO:0008006" key="4">
    <source>
        <dbReference type="Google" id="ProtNLM"/>
    </source>
</evidence>
<keyword evidence="1" id="KW-1133">Transmembrane helix</keyword>
<gene>
    <name evidence="2" type="ORF">HK107_06330</name>
</gene>
<dbReference type="EMBL" id="JABFCX010000002">
    <property type="protein sequence ID" value="NNU15939.1"/>
    <property type="molecule type" value="Genomic_DNA"/>
</dbReference>
<organism evidence="2 3">
    <name type="scientific">Parvularcula mediterranea</name>
    <dbReference type="NCBI Taxonomy" id="2732508"/>
    <lineage>
        <taxon>Bacteria</taxon>
        <taxon>Pseudomonadati</taxon>
        <taxon>Pseudomonadota</taxon>
        <taxon>Alphaproteobacteria</taxon>
        <taxon>Parvularculales</taxon>
        <taxon>Parvularculaceae</taxon>
        <taxon>Parvularcula</taxon>
    </lineage>
</organism>
<sequence length="174" mass="18562">MKTLVTVIILTALTFFVHEAGHGLAYDLLGYDQVRININSAGPIGGVNSTSDAIVGAITGPMVTLVQAIFFALVARATGSVFAFWGVFTAFMMRLMAQVISFKSPNDEMRVSEMIGIGAWTVPIAMMVVLLILMLWAGRASKPGVGRIILAWIAFTIAISGIVLGEAYVPDLVI</sequence>
<reference evidence="2 3" key="1">
    <citation type="submission" date="2020-05" db="EMBL/GenBank/DDBJ databases">
        <title>Parvularcula mediterraneae sp. nov., isolated from polypropylene straw from shallow seawater of the seashore of Laganas in Zakynthos island, Greece.</title>
        <authorList>
            <person name="Szabo I."/>
            <person name="Al-Omari J."/>
            <person name="Rado J."/>
            <person name="Szerdahelyi G.S."/>
        </authorList>
    </citation>
    <scope>NUCLEOTIDE SEQUENCE [LARGE SCALE GENOMIC DNA]</scope>
    <source>
        <strain evidence="2 3">ZS-1/3</strain>
    </source>
</reference>
<feature type="transmembrane region" description="Helical" evidence="1">
    <location>
        <begin position="114"/>
        <end position="137"/>
    </location>
</feature>
<keyword evidence="1" id="KW-0812">Transmembrane</keyword>
<proteinExistence type="predicted"/>
<keyword evidence="3" id="KW-1185">Reference proteome</keyword>
<accession>A0A7Y3W4V0</accession>
<keyword evidence="1" id="KW-0472">Membrane</keyword>
<dbReference type="RefSeq" id="WP_173197781.1">
    <property type="nucleotide sequence ID" value="NZ_JABFCX010000002.1"/>
</dbReference>
<feature type="transmembrane region" description="Helical" evidence="1">
    <location>
        <begin position="149"/>
        <end position="169"/>
    </location>
</feature>
<feature type="transmembrane region" description="Helical" evidence="1">
    <location>
        <begin position="53"/>
        <end position="75"/>
    </location>
</feature>
<dbReference type="AlphaFoldDB" id="A0A7Y3W4V0"/>
<evidence type="ECO:0000256" key="1">
    <source>
        <dbReference type="SAM" id="Phobius"/>
    </source>
</evidence>
<feature type="transmembrane region" description="Helical" evidence="1">
    <location>
        <begin position="82"/>
        <end position="102"/>
    </location>
</feature>